<evidence type="ECO:0000313" key="6">
    <source>
        <dbReference type="EMBL" id="TGG95810.1"/>
    </source>
</evidence>
<dbReference type="EC" id="2.1.1.222" evidence="5"/>
<comment type="function">
    <text evidence="5">O-methyltransferase that catalyzes the 2 O-methylation steps in the ubiquinone biosynthetic pathway.</text>
</comment>
<feature type="binding site" evidence="5">
    <location>
        <position position="122"/>
    </location>
    <ligand>
        <name>S-adenosyl-L-methionine</name>
        <dbReference type="ChEBI" id="CHEBI:59789"/>
    </ligand>
</feature>
<dbReference type="InterPro" id="IPR010233">
    <property type="entry name" value="UbiG_MeTrfase"/>
</dbReference>
<evidence type="ECO:0000256" key="4">
    <source>
        <dbReference type="ARBA" id="ARBA00022691"/>
    </source>
</evidence>
<accession>A0A4Z0WFK2</accession>
<protein>
    <recommendedName>
        <fullName evidence="5">Ubiquinone biosynthesis O-methyltransferase</fullName>
    </recommendedName>
    <alternativeName>
        <fullName evidence="5">2-polyprenyl-6-hydroxyphenol methylase</fullName>
        <ecNumber evidence="5">2.1.1.222</ecNumber>
    </alternativeName>
    <alternativeName>
        <fullName evidence="5">3-demethylubiquinone 3-O-methyltransferase</fullName>
        <ecNumber evidence="5">2.1.1.64</ecNumber>
    </alternativeName>
</protein>
<dbReference type="GO" id="GO:0102208">
    <property type="term" value="F:2-polyprenyl-6-hydroxyphenol methylase activity"/>
    <property type="evidence" value="ECO:0007669"/>
    <property type="project" value="UniProtKB-EC"/>
</dbReference>
<comment type="catalytic activity">
    <reaction evidence="5">
        <text>a 3-(all-trans-polyprenyl)benzene-1,2-diol + S-adenosyl-L-methionine = a 2-methoxy-6-(all-trans-polyprenyl)phenol + S-adenosyl-L-homocysteine + H(+)</text>
        <dbReference type="Rhea" id="RHEA:31411"/>
        <dbReference type="Rhea" id="RHEA-COMP:9550"/>
        <dbReference type="Rhea" id="RHEA-COMP:9551"/>
        <dbReference type="ChEBI" id="CHEBI:15378"/>
        <dbReference type="ChEBI" id="CHEBI:57856"/>
        <dbReference type="ChEBI" id="CHEBI:59789"/>
        <dbReference type="ChEBI" id="CHEBI:62729"/>
        <dbReference type="ChEBI" id="CHEBI:62731"/>
        <dbReference type="EC" id="2.1.1.222"/>
    </reaction>
</comment>
<proteinExistence type="inferred from homology"/>
<keyword evidence="3 5" id="KW-0831">Ubiquinone biosynthesis</keyword>
<feature type="binding site" evidence="5">
    <location>
        <position position="60"/>
    </location>
    <ligand>
        <name>S-adenosyl-L-methionine</name>
        <dbReference type="ChEBI" id="CHEBI:59789"/>
    </ligand>
</feature>
<dbReference type="SUPFAM" id="SSF53335">
    <property type="entry name" value="S-adenosyl-L-methionine-dependent methyltransferases"/>
    <property type="match status" value="1"/>
</dbReference>
<dbReference type="OrthoDB" id="9801538at2"/>
<dbReference type="GO" id="GO:0010420">
    <property type="term" value="F:polyprenyldihydroxybenzoate methyltransferase activity"/>
    <property type="evidence" value="ECO:0007669"/>
    <property type="project" value="InterPro"/>
</dbReference>
<dbReference type="PANTHER" id="PTHR43464:SF19">
    <property type="entry name" value="UBIQUINONE BIOSYNTHESIS O-METHYLTRANSFERASE, MITOCHONDRIAL"/>
    <property type="match status" value="1"/>
</dbReference>
<evidence type="ECO:0000256" key="3">
    <source>
        <dbReference type="ARBA" id="ARBA00022688"/>
    </source>
</evidence>
<name>A0A4Z0WFK2_9GAMM</name>
<dbReference type="RefSeq" id="WP_135481775.1">
    <property type="nucleotide sequence ID" value="NZ_SRMF01000001.1"/>
</dbReference>
<evidence type="ECO:0000256" key="1">
    <source>
        <dbReference type="ARBA" id="ARBA00022603"/>
    </source>
</evidence>
<dbReference type="UniPathway" id="UPA00232"/>
<dbReference type="EMBL" id="SRMF01000001">
    <property type="protein sequence ID" value="TGG95810.1"/>
    <property type="molecule type" value="Genomic_DNA"/>
</dbReference>
<comment type="pathway">
    <text evidence="5">Cofactor biosynthesis; ubiquinone biosynthesis.</text>
</comment>
<keyword evidence="2 5" id="KW-0808">Transferase</keyword>
<comment type="catalytic activity">
    <reaction evidence="5">
        <text>a 3-demethylubiquinol + S-adenosyl-L-methionine = a ubiquinol + S-adenosyl-L-homocysteine + H(+)</text>
        <dbReference type="Rhea" id="RHEA:44380"/>
        <dbReference type="Rhea" id="RHEA-COMP:9566"/>
        <dbReference type="Rhea" id="RHEA-COMP:10914"/>
        <dbReference type="ChEBI" id="CHEBI:15378"/>
        <dbReference type="ChEBI" id="CHEBI:17976"/>
        <dbReference type="ChEBI" id="CHEBI:57856"/>
        <dbReference type="ChEBI" id="CHEBI:59789"/>
        <dbReference type="ChEBI" id="CHEBI:84422"/>
        <dbReference type="EC" id="2.1.1.64"/>
    </reaction>
</comment>
<dbReference type="GO" id="GO:0032259">
    <property type="term" value="P:methylation"/>
    <property type="evidence" value="ECO:0007669"/>
    <property type="project" value="UniProtKB-KW"/>
</dbReference>
<dbReference type="CDD" id="cd02440">
    <property type="entry name" value="AdoMet_MTases"/>
    <property type="match status" value="1"/>
</dbReference>
<organism evidence="6 7">
    <name type="scientific">Natronospirillum operosum</name>
    <dbReference type="NCBI Taxonomy" id="2759953"/>
    <lineage>
        <taxon>Bacteria</taxon>
        <taxon>Pseudomonadati</taxon>
        <taxon>Pseudomonadota</taxon>
        <taxon>Gammaproteobacteria</taxon>
        <taxon>Oceanospirillales</taxon>
        <taxon>Natronospirillaceae</taxon>
        <taxon>Natronospirillum</taxon>
    </lineage>
</organism>
<dbReference type="AlphaFoldDB" id="A0A4Z0WFK2"/>
<feature type="binding site" evidence="5">
    <location>
        <position position="81"/>
    </location>
    <ligand>
        <name>S-adenosyl-L-methionine</name>
        <dbReference type="ChEBI" id="CHEBI:59789"/>
    </ligand>
</feature>
<dbReference type="Proteomes" id="UP000297475">
    <property type="component" value="Unassembled WGS sequence"/>
</dbReference>
<dbReference type="Pfam" id="PF13489">
    <property type="entry name" value="Methyltransf_23"/>
    <property type="match status" value="1"/>
</dbReference>
<dbReference type="EC" id="2.1.1.64" evidence="5"/>
<evidence type="ECO:0000313" key="7">
    <source>
        <dbReference type="Proteomes" id="UP000297475"/>
    </source>
</evidence>
<reference evidence="6 7" key="1">
    <citation type="submission" date="2019-04" db="EMBL/GenBank/DDBJ databases">
        <title>Natronospirillum operosus gen. nov., sp. nov., a haloalkaliphilic satellite isolated from decaying biomass of laboratory culture of cyanobacterium Geitlerinema sp. and proposal of Natronospirillaceae fam. nov. and Saccharospirillaceae fam. nov.</title>
        <authorList>
            <person name="Kevbrin V."/>
            <person name="Boltyanskaya Y."/>
            <person name="Koziaeva V."/>
            <person name="Grouzdev D.S."/>
            <person name="Park M."/>
            <person name="Cho J."/>
        </authorList>
    </citation>
    <scope>NUCLEOTIDE SEQUENCE [LARGE SCALE GENOMIC DNA]</scope>
    <source>
        <strain evidence="6 7">G-116</strain>
    </source>
</reference>
<comment type="caution">
    <text evidence="6">The sequence shown here is derived from an EMBL/GenBank/DDBJ whole genome shotgun (WGS) entry which is preliminary data.</text>
</comment>
<keyword evidence="7" id="KW-1185">Reference proteome</keyword>
<keyword evidence="1 5" id="KW-0489">Methyltransferase</keyword>
<dbReference type="GO" id="GO:0061542">
    <property type="term" value="F:3-demethylubiquinol 3-O-methyltransferase activity"/>
    <property type="evidence" value="ECO:0007669"/>
    <property type="project" value="UniProtKB-UniRule"/>
</dbReference>
<evidence type="ECO:0000256" key="5">
    <source>
        <dbReference type="HAMAP-Rule" id="MF_00472"/>
    </source>
</evidence>
<sequence>MSTEQRNVDPEEIARFDQVAARWWDPAGEFRPLHDINPLRADYIDRHTRGVAGKKLLDVGCGGGLLAEAMAVRGAQVLGIDLSTIALDVAREHAQAGGLNVDYRHSAVEELDEQDFDIITCLEMLEHVPAPEAIIAACAERLKPGGDLIVSTINRSPTAFATAIVGAEYLLGLVPRGTHEYARLIRPSELAAWCRQAGLSLRDECGLSYNPLTHSARLTDQISVNYMMHFKREAA</sequence>
<comment type="similarity">
    <text evidence="5">Belongs to the methyltransferase superfamily. UbiG/COQ3 family.</text>
</comment>
<dbReference type="NCBIfam" id="TIGR01983">
    <property type="entry name" value="UbiG"/>
    <property type="match status" value="1"/>
</dbReference>
<dbReference type="HAMAP" id="MF_00472">
    <property type="entry name" value="UbiG"/>
    <property type="match status" value="1"/>
</dbReference>
<evidence type="ECO:0000256" key="2">
    <source>
        <dbReference type="ARBA" id="ARBA00022679"/>
    </source>
</evidence>
<gene>
    <name evidence="5 6" type="primary">ubiG</name>
    <name evidence="6" type="ORF">E4656_05225</name>
</gene>
<dbReference type="InterPro" id="IPR029063">
    <property type="entry name" value="SAM-dependent_MTases_sf"/>
</dbReference>
<dbReference type="Gene3D" id="3.40.50.150">
    <property type="entry name" value="Vaccinia Virus protein VP39"/>
    <property type="match status" value="1"/>
</dbReference>
<feature type="binding site" evidence="5">
    <location>
        <position position="40"/>
    </location>
    <ligand>
        <name>S-adenosyl-L-methionine</name>
        <dbReference type="ChEBI" id="CHEBI:59789"/>
    </ligand>
</feature>
<keyword evidence="4 5" id="KW-0949">S-adenosyl-L-methionine</keyword>
<dbReference type="PANTHER" id="PTHR43464">
    <property type="entry name" value="METHYLTRANSFERASE"/>
    <property type="match status" value="1"/>
</dbReference>